<accession>A0A6P1YKA4</accession>
<evidence type="ECO:0000313" key="2">
    <source>
        <dbReference type="EMBL" id="QIB33111.1"/>
    </source>
</evidence>
<dbReference type="PROSITE" id="PS51257">
    <property type="entry name" value="PROKAR_LIPOPROTEIN"/>
    <property type="match status" value="1"/>
</dbReference>
<dbReference type="SMART" id="SM00849">
    <property type="entry name" value="Lactamase_B"/>
    <property type="match status" value="1"/>
</dbReference>
<dbReference type="Gene3D" id="3.60.15.10">
    <property type="entry name" value="Ribonuclease Z/Hydroxyacylglutathione hydrolase-like"/>
    <property type="match status" value="1"/>
</dbReference>
<dbReference type="InterPro" id="IPR045761">
    <property type="entry name" value="ODP_dom"/>
</dbReference>
<dbReference type="GO" id="GO:0016787">
    <property type="term" value="F:hydrolase activity"/>
    <property type="evidence" value="ECO:0007669"/>
    <property type="project" value="UniProtKB-KW"/>
</dbReference>
<gene>
    <name evidence="2" type="ORF">G3A50_04865</name>
</gene>
<name>A0A6P1YKA4_9HYPH</name>
<dbReference type="PANTHER" id="PTHR43717:SF1">
    <property type="entry name" value="ANAEROBIC NITRIC OXIDE REDUCTASE FLAVORUBREDOXIN"/>
    <property type="match status" value="1"/>
</dbReference>
<dbReference type="SUPFAM" id="SSF56281">
    <property type="entry name" value="Metallo-hydrolase/oxidoreductase"/>
    <property type="match status" value="1"/>
</dbReference>
<feature type="domain" description="Metallo-beta-lactamase" evidence="1">
    <location>
        <begin position="40"/>
        <end position="210"/>
    </location>
</feature>
<dbReference type="Proteomes" id="UP000464751">
    <property type="component" value="Chromosome"/>
</dbReference>
<dbReference type="InterPro" id="IPR036866">
    <property type="entry name" value="RibonucZ/Hydroxyglut_hydro"/>
</dbReference>
<evidence type="ECO:0000259" key="1">
    <source>
        <dbReference type="SMART" id="SM00849"/>
    </source>
</evidence>
<dbReference type="InterPro" id="IPR001279">
    <property type="entry name" value="Metallo-B-lactamas"/>
</dbReference>
<dbReference type="RefSeq" id="WP_163074209.1">
    <property type="nucleotide sequence ID" value="NZ_CP048630.1"/>
</dbReference>
<dbReference type="EMBL" id="CP048630">
    <property type="protein sequence ID" value="QIB33111.1"/>
    <property type="molecule type" value="Genomic_DNA"/>
</dbReference>
<reference evidence="2 3" key="1">
    <citation type="submission" date="2020-02" db="EMBL/GenBank/DDBJ databases">
        <authorList>
            <person name="Li G."/>
        </authorList>
    </citation>
    <scope>NUCLEOTIDE SEQUENCE [LARGE SCALE GENOMIC DNA]</scope>
    <source>
        <strain evidence="2 3">DSM 102029</strain>
    </source>
</reference>
<protein>
    <submittedName>
        <fullName evidence="2">MBL fold metallo-hydrolase</fullName>
    </submittedName>
</protein>
<dbReference type="AlphaFoldDB" id="A0A6P1YKA4"/>
<sequence>MTTKHADAPSGHFPRVLSPSLLWTGGCLDILYHDRVVHSHVCTYLVRGSDKTLLVDTGNAADWVRVEKDVERFLDGRPLDYIFPTHGELPHCGLFQQWMRKYPEAIAVGKLRDFLLYYPEFAGRMRHVDVGDAVDLGDRRIVFVPPVWRDLKDTLWAFDTAERTLFVSDAFAYLHYHEDNHCDFLTSEQPLPDLRMIQFFNERAMYWTRHTDPVHSYADIDEMLRELRPQLIATAHGGVVDVCEDMLPLVKQGMSVRGLQLAEETR</sequence>
<dbReference type="KEGG" id="apra:G3A50_04865"/>
<keyword evidence="3" id="KW-1185">Reference proteome</keyword>
<organism evidence="2 3">
    <name type="scientific">Ancylobacter pratisalsi</name>
    <dbReference type="NCBI Taxonomy" id="1745854"/>
    <lineage>
        <taxon>Bacteria</taxon>
        <taxon>Pseudomonadati</taxon>
        <taxon>Pseudomonadota</taxon>
        <taxon>Alphaproteobacteria</taxon>
        <taxon>Hyphomicrobiales</taxon>
        <taxon>Xanthobacteraceae</taxon>
        <taxon>Ancylobacter</taxon>
    </lineage>
</organism>
<keyword evidence="2" id="KW-0378">Hydrolase</keyword>
<dbReference type="Pfam" id="PF19583">
    <property type="entry name" value="ODP"/>
    <property type="match status" value="1"/>
</dbReference>
<dbReference type="PANTHER" id="PTHR43717">
    <property type="entry name" value="ANAEROBIC NITRIC OXIDE REDUCTASE FLAVORUBREDOXIN"/>
    <property type="match status" value="1"/>
</dbReference>
<proteinExistence type="predicted"/>
<evidence type="ECO:0000313" key="3">
    <source>
        <dbReference type="Proteomes" id="UP000464751"/>
    </source>
</evidence>